<dbReference type="SUPFAM" id="SSF161098">
    <property type="entry name" value="MetI-like"/>
    <property type="match status" value="1"/>
</dbReference>
<dbReference type="RefSeq" id="WP_309796519.1">
    <property type="nucleotide sequence ID" value="NZ_JAVDPW010000006.1"/>
</dbReference>
<dbReference type="Pfam" id="PF00528">
    <property type="entry name" value="BPD_transp_1"/>
    <property type="match status" value="1"/>
</dbReference>
<dbReference type="Proteomes" id="UP001262410">
    <property type="component" value="Unassembled WGS sequence"/>
</dbReference>
<evidence type="ECO:0000256" key="1">
    <source>
        <dbReference type="ARBA" id="ARBA00004651"/>
    </source>
</evidence>
<feature type="transmembrane region" description="Helical" evidence="7">
    <location>
        <begin position="151"/>
        <end position="181"/>
    </location>
</feature>
<comment type="caution">
    <text evidence="9">The sequence shown here is derived from an EMBL/GenBank/DDBJ whole genome shotgun (WGS) entry which is preliminary data.</text>
</comment>
<evidence type="ECO:0000256" key="6">
    <source>
        <dbReference type="ARBA" id="ARBA00023136"/>
    </source>
</evidence>
<keyword evidence="3" id="KW-1003">Cell membrane</keyword>
<feature type="domain" description="ABC transmembrane type-1" evidence="8">
    <location>
        <begin position="72"/>
        <end position="286"/>
    </location>
</feature>
<sequence>MTAPLATRLPGLTPILLILPSFGLAAFIIAYPVWDLLTVATHQVNRFGQLRDFTGLINLGNVLADPLFLGTLWRTLVWTGSVVFGTVLVSVPVALILNQDFYGRGAARVIVMLPWSVSLTMMAIVWRWALNGESGLLNLTLQDLGLIDQKVVWLASAATAFPVQILIGILVSVPFTVTIFLGGLSAIPTDIYEAASADGASTWQQFSTLTLPLMRPFINMAVVLNIIYVFNSFPIIWVLTGGGPSDSTQILVTYLYKLAFTLGKMGEAASISLIMFAILLVFTLIYLRMAMRGERDA</sequence>
<accession>A0ABU1JV01</accession>
<comment type="subcellular location">
    <subcellularLocation>
        <location evidence="1 7">Cell membrane</location>
        <topology evidence="1 7">Multi-pass membrane protein</topology>
    </subcellularLocation>
</comment>
<keyword evidence="2 7" id="KW-0813">Transport</keyword>
<keyword evidence="4 7" id="KW-0812">Transmembrane</keyword>
<organism evidence="9 10">
    <name type="scientific">Inquilinus ginsengisoli</name>
    <dbReference type="NCBI Taxonomy" id="363840"/>
    <lineage>
        <taxon>Bacteria</taxon>
        <taxon>Pseudomonadati</taxon>
        <taxon>Pseudomonadota</taxon>
        <taxon>Alphaproteobacteria</taxon>
        <taxon>Rhodospirillales</taxon>
        <taxon>Rhodospirillaceae</taxon>
        <taxon>Inquilinus</taxon>
    </lineage>
</organism>
<evidence type="ECO:0000256" key="7">
    <source>
        <dbReference type="RuleBase" id="RU363032"/>
    </source>
</evidence>
<feature type="transmembrane region" description="Helical" evidence="7">
    <location>
        <begin position="76"/>
        <end position="97"/>
    </location>
</feature>
<evidence type="ECO:0000259" key="8">
    <source>
        <dbReference type="PROSITE" id="PS50928"/>
    </source>
</evidence>
<evidence type="ECO:0000256" key="3">
    <source>
        <dbReference type="ARBA" id="ARBA00022475"/>
    </source>
</evidence>
<evidence type="ECO:0000313" key="10">
    <source>
        <dbReference type="Proteomes" id="UP001262410"/>
    </source>
</evidence>
<evidence type="ECO:0000313" key="9">
    <source>
        <dbReference type="EMBL" id="MDR6291379.1"/>
    </source>
</evidence>
<keyword evidence="10" id="KW-1185">Reference proteome</keyword>
<dbReference type="PROSITE" id="PS50928">
    <property type="entry name" value="ABC_TM1"/>
    <property type="match status" value="1"/>
</dbReference>
<dbReference type="CDD" id="cd06261">
    <property type="entry name" value="TM_PBP2"/>
    <property type="match status" value="1"/>
</dbReference>
<keyword evidence="6 7" id="KW-0472">Membrane</keyword>
<feature type="transmembrane region" description="Helical" evidence="7">
    <location>
        <begin position="217"/>
        <end position="239"/>
    </location>
</feature>
<dbReference type="Gene3D" id="1.10.3720.10">
    <property type="entry name" value="MetI-like"/>
    <property type="match status" value="1"/>
</dbReference>
<reference evidence="9 10" key="1">
    <citation type="submission" date="2023-07" db="EMBL/GenBank/DDBJ databases">
        <title>Sorghum-associated microbial communities from plants grown in Nebraska, USA.</title>
        <authorList>
            <person name="Schachtman D."/>
        </authorList>
    </citation>
    <scope>NUCLEOTIDE SEQUENCE [LARGE SCALE GENOMIC DNA]</scope>
    <source>
        <strain evidence="9 10">584</strain>
    </source>
</reference>
<gene>
    <name evidence="9" type="ORF">E9232_003905</name>
</gene>
<feature type="transmembrane region" description="Helical" evidence="7">
    <location>
        <begin position="268"/>
        <end position="287"/>
    </location>
</feature>
<keyword evidence="9" id="KW-0762">Sugar transport</keyword>
<dbReference type="InterPro" id="IPR035906">
    <property type="entry name" value="MetI-like_sf"/>
</dbReference>
<dbReference type="InterPro" id="IPR000515">
    <property type="entry name" value="MetI-like"/>
</dbReference>
<dbReference type="PANTHER" id="PTHR43005">
    <property type="entry name" value="BLR7065 PROTEIN"/>
    <property type="match status" value="1"/>
</dbReference>
<comment type="similarity">
    <text evidence="7">Belongs to the binding-protein-dependent transport system permease family.</text>
</comment>
<proteinExistence type="inferred from homology"/>
<dbReference type="EMBL" id="JAVDPW010000006">
    <property type="protein sequence ID" value="MDR6291379.1"/>
    <property type="molecule type" value="Genomic_DNA"/>
</dbReference>
<evidence type="ECO:0000256" key="5">
    <source>
        <dbReference type="ARBA" id="ARBA00022989"/>
    </source>
</evidence>
<protein>
    <submittedName>
        <fullName evidence="9">Multiple sugar transport system permease protein</fullName>
    </submittedName>
</protein>
<keyword evidence="5 7" id="KW-1133">Transmembrane helix</keyword>
<dbReference type="PANTHER" id="PTHR43005:SF1">
    <property type="entry name" value="SPERMIDINE_PUTRESCINE TRANSPORT SYSTEM PERMEASE PROTEIN"/>
    <property type="match status" value="1"/>
</dbReference>
<evidence type="ECO:0000256" key="4">
    <source>
        <dbReference type="ARBA" id="ARBA00022692"/>
    </source>
</evidence>
<name>A0ABU1JV01_9PROT</name>
<feature type="transmembrane region" description="Helical" evidence="7">
    <location>
        <begin position="12"/>
        <end position="34"/>
    </location>
</feature>
<evidence type="ECO:0000256" key="2">
    <source>
        <dbReference type="ARBA" id="ARBA00022448"/>
    </source>
</evidence>
<feature type="transmembrane region" description="Helical" evidence="7">
    <location>
        <begin position="109"/>
        <end position="129"/>
    </location>
</feature>